<keyword evidence="7" id="KW-0206">Cytoskeleton</keyword>
<gene>
    <name evidence="10" type="ORF">OBRU01_18871</name>
</gene>
<evidence type="ECO:0000256" key="8">
    <source>
        <dbReference type="ARBA" id="ARBA00023273"/>
    </source>
</evidence>
<reference evidence="10 11" key="1">
    <citation type="journal article" date="2015" name="Genome Biol. Evol.">
        <title>The genome of winter moth (Operophtera brumata) provides a genomic perspective on sexual dimorphism and phenology.</title>
        <authorList>
            <person name="Derks M.F."/>
            <person name="Smit S."/>
            <person name="Salis L."/>
            <person name="Schijlen E."/>
            <person name="Bossers A."/>
            <person name="Mateman C."/>
            <person name="Pijl A.S."/>
            <person name="de Ridder D."/>
            <person name="Groenen M.A."/>
            <person name="Visser M.E."/>
            <person name="Megens H.J."/>
        </authorList>
    </citation>
    <scope>NUCLEOTIDE SEQUENCE [LARGE SCALE GENOMIC DNA]</scope>
    <source>
        <strain evidence="10">WM2013NL</strain>
        <tissue evidence="10">Head and thorax</tissue>
    </source>
</reference>
<comment type="similarity">
    <text evidence="2">Belongs to the DRC9 family.</text>
</comment>
<dbReference type="Pfam" id="PF00612">
    <property type="entry name" value="IQ"/>
    <property type="match status" value="1"/>
</dbReference>
<dbReference type="InterPro" id="IPR000048">
    <property type="entry name" value="IQ_motif_EF-hand-BS"/>
</dbReference>
<dbReference type="GO" id="GO:0031514">
    <property type="term" value="C:motile cilium"/>
    <property type="evidence" value="ECO:0007669"/>
    <property type="project" value="TreeGrafter"/>
</dbReference>
<dbReference type="GO" id="GO:0044782">
    <property type="term" value="P:cilium organization"/>
    <property type="evidence" value="ECO:0007669"/>
    <property type="project" value="TreeGrafter"/>
</dbReference>
<dbReference type="PANTHER" id="PTHR14871:SF1">
    <property type="entry name" value="DYNEIN REGULATORY COMPLEX PROTEIN 9"/>
    <property type="match status" value="1"/>
</dbReference>
<evidence type="ECO:0000256" key="2">
    <source>
        <dbReference type="ARBA" id="ARBA00008222"/>
    </source>
</evidence>
<proteinExistence type="inferred from homology"/>
<comment type="subcellular location">
    <subcellularLocation>
        <location evidence="1">Cytoplasm</location>
        <location evidence="1">Cytoskeleton</location>
        <location evidence="1">Flagellum axoneme</location>
    </subcellularLocation>
</comment>
<comment type="caution">
    <text evidence="10">The sequence shown here is derived from an EMBL/GenBank/DDBJ whole genome shotgun (WGS) entry which is preliminary data.</text>
</comment>
<evidence type="ECO:0000256" key="5">
    <source>
        <dbReference type="ARBA" id="ARBA00022846"/>
    </source>
</evidence>
<evidence type="ECO:0000256" key="1">
    <source>
        <dbReference type="ARBA" id="ARBA00004611"/>
    </source>
</evidence>
<dbReference type="AlphaFoldDB" id="A0A0L7KYA1"/>
<protein>
    <recommendedName>
        <fullName evidence="3">Dynein regulatory complex protein 9</fullName>
    </recommendedName>
    <alternativeName>
        <fullName evidence="9">IQ domain-containing protein G</fullName>
    </alternativeName>
</protein>
<organism evidence="10 11">
    <name type="scientific">Operophtera brumata</name>
    <name type="common">Winter moth</name>
    <name type="synonym">Phalaena brumata</name>
    <dbReference type="NCBI Taxonomy" id="104452"/>
    <lineage>
        <taxon>Eukaryota</taxon>
        <taxon>Metazoa</taxon>
        <taxon>Ecdysozoa</taxon>
        <taxon>Arthropoda</taxon>
        <taxon>Hexapoda</taxon>
        <taxon>Insecta</taxon>
        <taxon>Pterygota</taxon>
        <taxon>Neoptera</taxon>
        <taxon>Endopterygota</taxon>
        <taxon>Lepidoptera</taxon>
        <taxon>Glossata</taxon>
        <taxon>Ditrysia</taxon>
        <taxon>Geometroidea</taxon>
        <taxon>Geometridae</taxon>
        <taxon>Larentiinae</taxon>
        <taxon>Operophtera</taxon>
    </lineage>
</organism>
<dbReference type="EMBL" id="JTDY01004549">
    <property type="protein sequence ID" value="KOB68024.1"/>
    <property type="molecule type" value="Genomic_DNA"/>
</dbReference>
<dbReference type="Proteomes" id="UP000037510">
    <property type="component" value="Unassembled WGS sequence"/>
</dbReference>
<keyword evidence="6" id="KW-0969">Cilium</keyword>
<dbReference type="PANTHER" id="PTHR14871">
    <property type="entry name" value="DYNEIN REGULATORY COMPLEX PROTEIN 9"/>
    <property type="match status" value="1"/>
</dbReference>
<keyword evidence="5" id="KW-0282">Flagellum</keyword>
<evidence type="ECO:0000313" key="11">
    <source>
        <dbReference type="Proteomes" id="UP000037510"/>
    </source>
</evidence>
<evidence type="ECO:0000256" key="9">
    <source>
        <dbReference type="ARBA" id="ARBA00032183"/>
    </source>
</evidence>
<evidence type="ECO:0000256" key="4">
    <source>
        <dbReference type="ARBA" id="ARBA00022490"/>
    </source>
</evidence>
<keyword evidence="4" id="KW-0963">Cytoplasm</keyword>
<evidence type="ECO:0000256" key="3">
    <source>
        <dbReference type="ARBA" id="ARBA00013738"/>
    </source>
</evidence>
<sequence length="175" mass="20505">MRLRAIKYHVKLSQVQDPLDGINPKALGKQEYKIEKLANDSCTVSVTDSALTGEVRGRYVSNWEVARTEQKAETIRLKESRALRSLDYYKMKTEQEHRVHSEVELLINIAINFAKHGKLMKEWQLFKEEREKARQYREKMHNAATVVQAWWRGLLVRMKLGPYKPVGGRQKPKKK</sequence>
<dbReference type="Gene3D" id="1.20.5.190">
    <property type="match status" value="1"/>
</dbReference>
<evidence type="ECO:0000256" key="7">
    <source>
        <dbReference type="ARBA" id="ARBA00023212"/>
    </source>
</evidence>
<name>A0A0L7KYA1_OPEBR</name>
<evidence type="ECO:0000256" key="6">
    <source>
        <dbReference type="ARBA" id="ARBA00023069"/>
    </source>
</evidence>
<dbReference type="GO" id="GO:0005737">
    <property type="term" value="C:cytoplasm"/>
    <property type="evidence" value="ECO:0007669"/>
    <property type="project" value="TreeGrafter"/>
</dbReference>
<dbReference type="InterPro" id="IPR042618">
    <property type="entry name" value="IQCG"/>
</dbReference>
<keyword evidence="8" id="KW-0966">Cell projection</keyword>
<accession>A0A0L7KYA1</accession>
<dbReference type="CDD" id="cd23766">
    <property type="entry name" value="IQCG"/>
    <property type="match status" value="1"/>
</dbReference>
<dbReference type="SMART" id="SM00015">
    <property type="entry name" value="IQ"/>
    <property type="match status" value="1"/>
</dbReference>
<dbReference type="PROSITE" id="PS50096">
    <property type="entry name" value="IQ"/>
    <property type="match status" value="1"/>
</dbReference>
<keyword evidence="11" id="KW-1185">Reference proteome</keyword>
<evidence type="ECO:0000313" key="10">
    <source>
        <dbReference type="EMBL" id="KOB68024.1"/>
    </source>
</evidence>